<proteinExistence type="predicted"/>
<dbReference type="Proteomes" id="UP001215280">
    <property type="component" value="Unassembled WGS sequence"/>
</dbReference>
<reference evidence="1" key="1">
    <citation type="submission" date="2023-03" db="EMBL/GenBank/DDBJ databases">
        <title>Massive genome expansion in bonnet fungi (Mycena s.s.) driven by repeated elements and novel gene families across ecological guilds.</title>
        <authorList>
            <consortium name="Lawrence Berkeley National Laboratory"/>
            <person name="Harder C.B."/>
            <person name="Miyauchi S."/>
            <person name="Viragh M."/>
            <person name="Kuo A."/>
            <person name="Thoen E."/>
            <person name="Andreopoulos B."/>
            <person name="Lu D."/>
            <person name="Skrede I."/>
            <person name="Drula E."/>
            <person name="Henrissat B."/>
            <person name="Morin E."/>
            <person name="Kohler A."/>
            <person name="Barry K."/>
            <person name="LaButti K."/>
            <person name="Morin E."/>
            <person name="Salamov A."/>
            <person name="Lipzen A."/>
            <person name="Mereny Z."/>
            <person name="Hegedus B."/>
            <person name="Baldrian P."/>
            <person name="Stursova M."/>
            <person name="Weitz H."/>
            <person name="Taylor A."/>
            <person name="Grigoriev I.V."/>
            <person name="Nagy L.G."/>
            <person name="Martin F."/>
            <person name="Kauserud H."/>
        </authorList>
    </citation>
    <scope>NUCLEOTIDE SEQUENCE</scope>
    <source>
        <strain evidence="1">CBHHK188m</strain>
    </source>
</reference>
<gene>
    <name evidence="1" type="ORF">DFH07DRAFT_972814</name>
</gene>
<evidence type="ECO:0000313" key="1">
    <source>
        <dbReference type="EMBL" id="KAJ7719798.1"/>
    </source>
</evidence>
<dbReference type="EMBL" id="JARJLG010000287">
    <property type="protein sequence ID" value="KAJ7719798.1"/>
    <property type="molecule type" value="Genomic_DNA"/>
</dbReference>
<dbReference type="AlphaFoldDB" id="A0AAD7HFS5"/>
<keyword evidence="2" id="KW-1185">Reference proteome</keyword>
<protein>
    <submittedName>
        <fullName evidence="1">Uncharacterized protein</fullName>
    </submittedName>
</protein>
<accession>A0AAD7HFS5</accession>
<name>A0AAD7HFS5_9AGAR</name>
<evidence type="ECO:0000313" key="2">
    <source>
        <dbReference type="Proteomes" id="UP001215280"/>
    </source>
</evidence>
<organism evidence="1 2">
    <name type="scientific">Mycena maculata</name>
    <dbReference type="NCBI Taxonomy" id="230809"/>
    <lineage>
        <taxon>Eukaryota</taxon>
        <taxon>Fungi</taxon>
        <taxon>Dikarya</taxon>
        <taxon>Basidiomycota</taxon>
        <taxon>Agaricomycotina</taxon>
        <taxon>Agaricomycetes</taxon>
        <taxon>Agaricomycetidae</taxon>
        <taxon>Agaricales</taxon>
        <taxon>Marasmiineae</taxon>
        <taxon>Mycenaceae</taxon>
        <taxon>Mycena</taxon>
    </lineage>
</organism>
<sequence length="250" mass="27868">MDADTGVRLSEGVMTMTNGQQYTAPPPGGFPVPQCVESPWRNTTDRNRADWGAQQGSKGWVRVYHAKYSANARDVVAKLLFVIPRLVEAPNVVSSPPTAREDLDERLAAPWNFLISSISEAALLHLTDQCGWFTPTICFMVFPFDMPLPHYIMTLQNFSLPDDIESNKYIARIVKAKLKSIKEASDFLTKHTSPDDPKAAENTFESIDVKSLEISLAGGGTDVIWNVYCTPPASLSFFKFLDWCTYSCFT</sequence>
<comment type="caution">
    <text evidence="1">The sequence shown here is derived from an EMBL/GenBank/DDBJ whole genome shotgun (WGS) entry which is preliminary data.</text>
</comment>